<sequence length="96" mass="10637">ETKRKALQLYLEGLGFRSIGRILGVSNVSVLNWIRGFGEKVKELQANNTSIEFAELDEMHSYIGNKKTIVGFGSLLIDLERDSSNSLLAIEATKPP</sequence>
<dbReference type="InterPro" id="IPR051354">
    <property type="entry name" value="Transposase_27_IS1"/>
</dbReference>
<feature type="non-terminal residue" evidence="1">
    <location>
        <position position="1"/>
    </location>
</feature>
<dbReference type="SUPFAM" id="SSF46689">
    <property type="entry name" value="Homeodomain-like"/>
    <property type="match status" value="1"/>
</dbReference>
<reference evidence="1" key="1">
    <citation type="submission" date="2018-06" db="EMBL/GenBank/DDBJ databases">
        <authorList>
            <person name="Zhirakovskaya E."/>
        </authorList>
    </citation>
    <scope>NUCLEOTIDE SEQUENCE</scope>
</reference>
<dbReference type="PANTHER" id="PTHR33293:SF2">
    <property type="entry name" value="TRANSPOSASE"/>
    <property type="match status" value="1"/>
</dbReference>
<dbReference type="EMBL" id="UOEL01000110">
    <property type="protein sequence ID" value="VAW13818.1"/>
    <property type="molecule type" value="Genomic_DNA"/>
</dbReference>
<accession>A0A3B0T733</accession>
<proteinExistence type="predicted"/>
<protein>
    <submittedName>
        <fullName evidence="1">Transposase and inactivated derivatives</fullName>
    </submittedName>
</protein>
<evidence type="ECO:0000313" key="1">
    <source>
        <dbReference type="EMBL" id="VAW13818.1"/>
    </source>
</evidence>
<gene>
    <name evidence="1" type="ORF">MNBD_BACTEROID03-360</name>
</gene>
<dbReference type="PANTHER" id="PTHR33293">
    <property type="entry name" value="INSERTION ELEMENT IS1 1 PROTEIN INSB-RELATED"/>
    <property type="match status" value="1"/>
</dbReference>
<dbReference type="InterPro" id="IPR009057">
    <property type="entry name" value="Homeodomain-like_sf"/>
</dbReference>
<dbReference type="AlphaFoldDB" id="A0A3B0T733"/>
<organism evidence="1">
    <name type="scientific">hydrothermal vent metagenome</name>
    <dbReference type="NCBI Taxonomy" id="652676"/>
    <lineage>
        <taxon>unclassified sequences</taxon>
        <taxon>metagenomes</taxon>
        <taxon>ecological metagenomes</taxon>
    </lineage>
</organism>
<name>A0A3B0T733_9ZZZZ</name>